<dbReference type="EMBL" id="BSPD01000037">
    <property type="protein sequence ID" value="GLS25950.1"/>
    <property type="molecule type" value="Genomic_DNA"/>
</dbReference>
<organism evidence="1 2">
    <name type="scientific">Marinibactrum halimedae</name>
    <dbReference type="NCBI Taxonomy" id="1444977"/>
    <lineage>
        <taxon>Bacteria</taxon>
        <taxon>Pseudomonadati</taxon>
        <taxon>Pseudomonadota</taxon>
        <taxon>Gammaproteobacteria</taxon>
        <taxon>Cellvibrionales</taxon>
        <taxon>Cellvibrionaceae</taxon>
        <taxon>Marinibactrum</taxon>
    </lineage>
</organism>
<protein>
    <submittedName>
        <fullName evidence="1">Uncharacterized protein</fullName>
    </submittedName>
</protein>
<comment type="caution">
    <text evidence="1">The sequence shown here is derived from an EMBL/GenBank/DDBJ whole genome shotgun (WGS) entry which is preliminary data.</text>
</comment>
<proteinExistence type="predicted"/>
<keyword evidence="2" id="KW-1185">Reference proteome</keyword>
<dbReference type="Proteomes" id="UP001156870">
    <property type="component" value="Unassembled WGS sequence"/>
</dbReference>
<dbReference type="RefSeq" id="WP_232593279.1">
    <property type="nucleotide sequence ID" value="NZ_BSPD01000037.1"/>
</dbReference>
<dbReference type="AlphaFoldDB" id="A0AA37T379"/>
<evidence type="ECO:0000313" key="2">
    <source>
        <dbReference type="Proteomes" id="UP001156870"/>
    </source>
</evidence>
<reference evidence="1 2" key="1">
    <citation type="journal article" date="2014" name="Int. J. Syst. Evol. Microbiol.">
        <title>Complete genome sequence of Corynebacterium casei LMG S-19264T (=DSM 44701T), isolated from a smear-ripened cheese.</title>
        <authorList>
            <consortium name="US DOE Joint Genome Institute (JGI-PGF)"/>
            <person name="Walter F."/>
            <person name="Albersmeier A."/>
            <person name="Kalinowski J."/>
            <person name="Ruckert C."/>
        </authorList>
    </citation>
    <scope>NUCLEOTIDE SEQUENCE [LARGE SCALE GENOMIC DNA]</scope>
    <source>
        <strain evidence="1 2">NBRC 110095</strain>
    </source>
</reference>
<gene>
    <name evidence="1" type="ORF">GCM10007877_16650</name>
</gene>
<accession>A0AA37T379</accession>
<sequence length="238" mass="25764">MKSLLSLAIATAMTVGGFSVATLSPNVNAGFSLKDLEKAVDKSDKKCKKGDDSCKSREKLKAAAIVGASAVAIKLIADMVVDYRSKQVSTENDVVAEYKKKHKKLPKTTVASLYDAESVNGDIIEPGTKVVIASTVEVVPGRDDKNVRVQERLTIYDNEDNTKPLKDLTKVVNPKNEAGGRFQNEFTFTFPEGMPQGVYPVGSTLLLNGKDAEKEDNKLQLVLHVDHLGNGQMVAVNQ</sequence>
<evidence type="ECO:0000313" key="1">
    <source>
        <dbReference type="EMBL" id="GLS25950.1"/>
    </source>
</evidence>
<name>A0AA37T379_9GAMM</name>